<evidence type="ECO:0008006" key="4">
    <source>
        <dbReference type="Google" id="ProtNLM"/>
    </source>
</evidence>
<feature type="region of interest" description="Disordered" evidence="1">
    <location>
        <begin position="808"/>
        <end position="841"/>
    </location>
</feature>
<feature type="region of interest" description="Disordered" evidence="1">
    <location>
        <begin position="687"/>
        <end position="777"/>
    </location>
</feature>
<feature type="compositionally biased region" description="Basic residues" evidence="1">
    <location>
        <begin position="419"/>
        <end position="428"/>
    </location>
</feature>
<proteinExistence type="predicted"/>
<feature type="region of interest" description="Disordered" evidence="1">
    <location>
        <begin position="393"/>
        <end position="498"/>
    </location>
</feature>
<keyword evidence="3" id="KW-1185">Reference proteome</keyword>
<sequence>MASFLLSEPLPSLDGSASGMQHVAPLLDAWELAMELAEAAGDLGDAEALAAQRLALLETEAMAALGIPGQRQAPNAEANELTFSLADFRGSSRMFLVHTSTAPPCLLKARPASQLTKQALGITRPGDVAEGAGEVSARDAAVLDKSMAAAGLFPAMVPGASFSRFGLGSDVGASKAVAAHLRTLLALEQAHFRPTTAEVDSHQSRQLQASLQHLASVRAVVREMWMSCLSQRVSGHSWAGRSCRESRVGLAQSHAPERKVVPCSRWWAKQALLAALLLEVYERHSFLLMLLLLAAAAAALLRSCGADARRLAWHLLRARQPNAKLYRQAGAFCSGCGAIEVREVLEDEDLCEELARHLNLRPLELKRFASVAAEVRADPAIELVDAEEVPEAESVGNPADEVPGAQHHSFRTSGWNSKRSIKSARGGRGRGGLGHYFDSVTSDDQDVRGGRGGSGHYFDSVASDDRDVGGGNHPPQRSHAANPYFSSQVGESSPGEDICESCGSRNVGRHMCFDCGAERAPPAREAAASRRGGASAPSAQGGKAGYSISEAAGKSATTPSMPKRRFCINCGSQQLPHAKFCSECGSRMDEPAQRQSEPNYAGEPRRVVEAETRPGVRPGGGSGVRSGHYFEAEAQEPDPSHPSLAELRAEALAGPPKERGIGAYIRSVEGELWGRVVADTGRTWKLASGRSAKKENEGRAWNFDPDPGRRDQPRSAPSRRADEAMCSAGRQTSVLDALAEKKRHDEEALAAKREAARQRRRAQDQPAAERRVDPDDNKAYTWDELRQRYLGMFSDVELKEYWEKDCKPARPAAGAPKRHDVPERAPRKAAERRRDPDDGHGYSFDELLKKYRAAFSLAEIEEYWLEECQPCS</sequence>
<dbReference type="AlphaFoldDB" id="A0A1Q9EWF8"/>
<name>A0A1Q9EWF8_SYMMI</name>
<feature type="compositionally biased region" description="Basic and acidic residues" evidence="1">
    <location>
        <begin position="817"/>
        <end position="840"/>
    </location>
</feature>
<evidence type="ECO:0000313" key="2">
    <source>
        <dbReference type="EMBL" id="OLQ11780.1"/>
    </source>
</evidence>
<dbReference type="Proteomes" id="UP000186817">
    <property type="component" value="Unassembled WGS sequence"/>
</dbReference>
<gene>
    <name evidence="2" type="ORF">AK812_SmicGene4346</name>
</gene>
<organism evidence="2 3">
    <name type="scientific">Symbiodinium microadriaticum</name>
    <name type="common">Dinoflagellate</name>
    <name type="synonym">Zooxanthella microadriatica</name>
    <dbReference type="NCBI Taxonomy" id="2951"/>
    <lineage>
        <taxon>Eukaryota</taxon>
        <taxon>Sar</taxon>
        <taxon>Alveolata</taxon>
        <taxon>Dinophyceae</taxon>
        <taxon>Suessiales</taxon>
        <taxon>Symbiodiniaceae</taxon>
        <taxon>Symbiodinium</taxon>
    </lineage>
</organism>
<feature type="compositionally biased region" description="Low complexity" evidence="1">
    <location>
        <begin position="524"/>
        <end position="539"/>
    </location>
</feature>
<feature type="region of interest" description="Disordered" evidence="1">
    <location>
        <begin position="524"/>
        <end position="545"/>
    </location>
</feature>
<accession>A0A1Q9EWF8</accession>
<dbReference type="OrthoDB" id="426124at2759"/>
<feature type="compositionally biased region" description="Basic and acidic residues" evidence="1">
    <location>
        <begin position="738"/>
        <end position="777"/>
    </location>
</feature>
<comment type="caution">
    <text evidence="2">The sequence shown here is derived from an EMBL/GenBank/DDBJ whole genome shotgun (WGS) entry which is preliminary data.</text>
</comment>
<feature type="compositionally biased region" description="Basic and acidic residues" evidence="1">
    <location>
        <begin position="706"/>
        <end position="723"/>
    </location>
</feature>
<protein>
    <recommendedName>
        <fullName evidence="4">Zinc-ribbon domain-containing protein</fullName>
    </recommendedName>
</protein>
<reference evidence="2 3" key="1">
    <citation type="submission" date="2016-02" db="EMBL/GenBank/DDBJ databases">
        <title>Genome analysis of coral dinoflagellate symbionts highlights evolutionary adaptations to a symbiotic lifestyle.</title>
        <authorList>
            <person name="Aranda M."/>
            <person name="Li Y."/>
            <person name="Liew Y.J."/>
            <person name="Baumgarten S."/>
            <person name="Simakov O."/>
            <person name="Wilson M."/>
            <person name="Piel J."/>
            <person name="Ashoor H."/>
            <person name="Bougouffa S."/>
            <person name="Bajic V.B."/>
            <person name="Ryu T."/>
            <person name="Ravasi T."/>
            <person name="Bayer T."/>
            <person name="Micklem G."/>
            <person name="Kim H."/>
            <person name="Bhak J."/>
            <person name="Lajeunesse T.C."/>
            <person name="Voolstra C.R."/>
        </authorList>
    </citation>
    <scope>NUCLEOTIDE SEQUENCE [LARGE SCALE GENOMIC DNA]</scope>
    <source>
        <strain evidence="2 3">CCMP2467</strain>
    </source>
</reference>
<dbReference type="EMBL" id="LSRX01000054">
    <property type="protein sequence ID" value="OLQ11780.1"/>
    <property type="molecule type" value="Genomic_DNA"/>
</dbReference>
<evidence type="ECO:0000313" key="3">
    <source>
        <dbReference type="Proteomes" id="UP000186817"/>
    </source>
</evidence>
<evidence type="ECO:0000256" key="1">
    <source>
        <dbReference type="SAM" id="MobiDB-lite"/>
    </source>
</evidence>